<name>A0A1I7NAU5_9BACT</name>
<sequence>MNRREAIRQVALLMGGALSAGTLSIVLDSCHHEPENITDHFTDTHKQTITALADLILPRTDTPGALDAGVPDFVVMMINECYPDDERSQFLEGLNAFNHQCEQQYGKLFPNCSPAQQKEYLTTVEKHVLGEQNTKDSHDPVSYFYRTFKELTLLGFFTSEPGATKALVYVPIPGKYEGCIPLKPGQHAWAM</sequence>
<accession>A0A1I7NAU5</accession>
<evidence type="ECO:0000313" key="1">
    <source>
        <dbReference type="EMBL" id="SFV31666.1"/>
    </source>
</evidence>
<proteinExistence type="predicted"/>
<dbReference type="EMBL" id="FPCJ01000001">
    <property type="protein sequence ID" value="SFV31666.1"/>
    <property type="molecule type" value="Genomic_DNA"/>
</dbReference>
<dbReference type="Proteomes" id="UP000199537">
    <property type="component" value="Unassembled WGS sequence"/>
</dbReference>
<dbReference type="InterPro" id="IPR027056">
    <property type="entry name" value="Gluconate_2DH_su3"/>
</dbReference>
<dbReference type="AlphaFoldDB" id="A0A1I7NAU5"/>
<gene>
    <name evidence="1" type="ORF">SAMN05660895_1141</name>
</gene>
<evidence type="ECO:0000313" key="2">
    <source>
        <dbReference type="Proteomes" id="UP000199537"/>
    </source>
</evidence>
<keyword evidence="2" id="KW-1185">Reference proteome</keyword>
<dbReference type="STRING" id="1393122.SAMN05660895_1141"/>
<organism evidence="1 2">
    <name type="scientific">Thermoflavifilum thermophilum</name>
    <dbReference type="NCBI Taxonomy" id="1393122"/>
    <lineage>
        <taxon>Bacteria</taxon>
        <taxon>Pseudomonadati</taxon>
        <taxon>Bacteroidota</taxon>
        <taxon>Chitinophagia</taxon>
        <taxon>Chitinophagales</taxon>
        <taxon>Chitinophagaceae</taxon>
        <taxon>Thermoflavifilum</taxon>
    </lineage>
</organism>
<reference evidence="2" key="1">
    <citation type="submission" date="2016-10" db="EMBL/GenBank/DDBJ databases">
        <authorList>
            <person name="Varghese N."/>
            <person name="Submissions S."/>
        </authorList>
    </citation>
    <scope>NUCLEOTIDE SEQUENCE [LARGE SCALE GENOMIC DNA]</scope>
    <source>
        <strain evidence="2">DSM 14807</strain>
    </source>
</reference>
<dbReference type="RefSeq" id="WP_092458814.1">
    <property type="nucleotide sequence ID" value="NZ_FPCJ01000001.1"/>
</dbReference>
<dbReference type="Pfam" id="PF13618">
    <property type="entry name" value="Gluconate_2-dh3"/>
    <property type="match status" value="1"/>
</dbReference>
<dbReference type="OrthoDB" id="6385145at2"/>
<protein>
    <submittedName>
        <fullName evidence="1">Gluconate 2-dehydrogenase subunit 3</fullName>
    </submittedName>
</protein>